<protein>
    <submittedName>
        <fullName evidence="6">SMP-30/gluconolactonase/LRE family protein</fullName>
    </submittedName>
</protein>
<dbReference type="Pfam" id="PF08450">
    <property type="entry name" value="SGL"/>
    <property type="match status" value="1"/>
</dbReference>
<dbReference type="PANTHER" id="PTHR47572">
    <property type="entry name" value="LIPOPROTEIN-RELATED"/>
    <property type="match status" value="1"/>
</dbReference>
<gene>
    <name evidence="6" type="ORF">EXU30_01760</name>
</gene>
<reference evidence="6 7" key="1">
    <citation type="submission" date="2019-02" db="EMBL/GenBank/DDBJ databases">
        <title>Shewanella sp. D4-2 isolated from Dokdo Island.</title>
        <authorList>
            <person name="Baek K."/>
        </authorList>
    </citation>
    <scope>NUCLEOTIDE SEQUENCE [LARGE SCALE GENOMIC DNA]</scope>
    <source>
        <strain evidence="6 7">D4-2</strain>
    </source>
</reference>
<comment type="cofactor">
    <cofactor evidence="3">
        <name>Zn(2+)</name>
        <dbReference type="ChEBI" id="CHEBI:29105"/>
    </cofactor>
    <text evidence="3">Binds 1 divalent metal cation per subunit.</text>
</comment>
<dbReference type="GO" id="GO:0046872">
    <property type="term" value="F:metal ion binding"/>
    <property type="evidence" value="ECO:0007669"/>
    <property type="project" value="UniProtKB-KW"/>
</dbReference>
<dbReference type="GO" id="GO:0016787">
    <property type="term" value="F:hydrolase activity"/>
    <property type="evidence" value="ECO:0007669"/>
    <property type="project" value="UniProtKB-KW"/>
</dbReference>
<dbReference type="InterPro" id="IPR011042">
    <property type="entry name" value="6-blade_b-propeller_TolB-like"/>
</dbReference>
<organism evidence="6 7">
    <name type="scientific">Shewanella maritima</name>
    <dbReference type="NCBI Taxonomy" id="2520507"/>
    <lineage>
        <taxon>Bacteria</taxon>
        <taxon>Pseudomonadati</taxon>
        <taxon>Pseudomonadota</taxon>
        <taxon>Gammaproteobacteria</taxon>
        <taxon>Alteromonadales</taxon>
        <taxon>Shewanellaceae</taxon>
        <taxon>Shewanella</taxon>
    </lineage>
</organism>
<dbReference type="Proteomes" id="UP000291106">
    <property type="component" value="Chromosome"/>
</dbReference>
<keyword evidence="3" id="KW-0479">Metal-binding</keyword>
<dbReference type="Gene3D" id="2.120.10.30">
    <property type="entry name" value="TolB, C-terminal domain"/>
    <property type="match status" value="1"/>
</dbReference>
<proteinExistence type="predicted"/>
<dbReference type="OrthoDB" id="241638at2"/>
<feature type="binding site" evidence="3">
    <location>
        <position position="254"/>
    </location>
    <ligand>
        <name>a divalent metal cation</name>
        <dbReference type="ChEBI" id="CHEBI:60240"/>
    </ligand>
</feature>
<evidence type="ECO:0000256" key="2">
    <source>
        <dbReference type="PIRSR" id="PIRSR605511-1"/>
    </source>
</evidence>
<sequence length="329" mass="36127">MIKKLLTLASVSLMMFGQANAQKISEPNLFSQCDSTQLPLAESSKPKVIATGMRFLEGPTWSVNTQRFYFSEMNFDSDQSNGPKSNIYQWHQDSGVKLVAQELGTNGLLADNDKLYVMDHGQRALSTVNLTELNNPSISNLQLTPLVTNYNNKAFNSPNDLVRHSKGHIYFTDPDWQLGPRQQHTPFTGVYWRAPNGELTLVSNLHNKPNGIALSPDESTLYVGDYSNKVTLYELNADGSIGNIKTRLDVASPDGMAVDCAGNLYVTSHGPGEVQIFNAAHQHLRTIHFGESVTNLAFGGKDGKTLLVTSAKGTLFTLRTELAGLGQFM</sequence>
<dbReference type="AlphaFoldDB" id="A0A411PDM8"/>
<dbReference type="PRINTS" id="PR01790">
    <property type="entry name" value="SMP30FAMILY"/>
</dbReference>
<name>A0A411PDM8_9GAMM</name>
<feature type="binding site" evidence="3">
    <location>
        <position position="57"/>
    </location>
    <ligand>
        <name>a divalent metal cation</name>
        <dbReference type="ChEBI" id="CHEBI:60240"/>
    </ligand>
</feature>
<evidence type="ECO:0000256" key="1">
    <source>
        <dbReference type="ARBA" id="ARBA00022801"/>
    </source>
</evidence>
<feature type="active site" description="Proton donor/acceptor" evidence="2">
    <location>
        <position position="254"/>
    </location>
</feature>
<accession>A0A411PDM8</accession>
<feature type="domain" description="SMP-30/Gluconolactonase/LRE-like region" evidence="5">
    <location>
        <begin position="57"/>
        <end position="311"/>
    </location>
</feature>
<dbReference type="InterPro" id="IPR051262">
    <property type="entry name" value="SMP-30/CGR1_Lactonase"/>
</dbReference>
<evidence type="ECO:0000313" key="7">
    <source>
        <dbReference type="Proteomes" id="UP000291106"/>
    </source>
</evidence>
<evidence type="ECO:0000256" key="3">
    <source>
        <dbReference type="PIRSR" id="PIRSR605511-2"/>
    </source>
</evidence>
<keyword evidence="4" id="KW-0732">Signal</keyword>
<dbReference type="PANTHER" id="PTHR47572:SF4">
    <property type="entry name" value="LACTONASE DRP35"/>
    <property type="match status" value="1"/>
</dbReference>
<dbReference type="InterPro" id="IPR013658">
    <property type="entry name" value="SGL"/>
</dbReference>
<evidence type="ECO:0000256" key="4">
    <source>
        <dbReference type="SAM" id="SignalP"/>
    </source>
</evidence>
<dbReference type="SUPFAM" id="SSF63829">
    <property type="entry name" value="Calcium-dependent phosphotriesterase"/>
    <property type="match status" value="1"/>
</dbReference>
<evidence type="ECO:0000313" key="6">
    <source>
        <dbReference type="EMBL" id="QBF81562.1"/>
    </source>
</evidence>
<keyword evidence="3" id="KW-0862">Zinc</keyword>
<feature type="signal peptide" evidence="4">
    <location>
        <begin position="1"/>
        <end position="21"/>
    </location>
</feature>
<dbReference type="KEGG" id="smai:EXU30_01760"/>
<feature type="binding site" evidence="3">
    <location>
        <position position="159"/>
    </location>
    <ligand>
        <name>substrate</name>
    </ligand>
</feature>
<evidence type="ECO:0000259" key="5">
    <source>
        <dbReference type="Pfam" id="PF08450"/>
    </source>
</evidence>
<dbReference type="EMBL" id="CP036200">
    <property type="protein sequence ID" value="QBF81562.1"/>
    <property type="molecule type" value="Genomic_DNA"/>
</dbReference>
<dbReference type="InterPro" id="IPR005511">
    <property type="entry name" value="SMP-30"/>
</dbReference>
<dbReference type="RefSeq" id="WP_130597536.1">
    <property type="nucleotide sequence ID" value="NZ_CP036200.1"/>
</dbReference>
<feature type="binding site" evidence="3">
    <location>
        <position position="210"/>
    </location>
    <ligand>
        <name>a divalent metal cation</name>
        <dbReference type="ChEBI" id="CHEBI:60240"/>
    </ligand>
</feature>
<keyword evidence="7" id="KW-1185">Reference proteome</keyword>
<feature type="chain" id="PRO_5019409530" evidence="4">
    <location>
        <begin position="22"/>
        <end position="329"/>
    </location>
</feature>
<keyword evidence="1" id="KW-0378">Hydrolase</keyword>